<evidence type="ECO:0000256" key="1">
    <source>
        <dbReference type="SAM" id="MobiDB-lite"/>
    </source>
</evidence>
<feature type="compositionally biased region" description="Polar residues" evidence="1">
    <location>
        <begin position="1"/>
        <end position="17"/>
    </location>
</feature>
<feature type="region of interest" description="Disordered" evidence="1">
    <location>
        <begin position="1"/>
        <end position="32"/>
    </location>
</feature>
<evidence type="ECO:0000313" key="2">
    <source>
        <dbReference type="EMBL" id="RAL67689.1"/>
    </source>
</evidence>
<dbReference type="Proteomes" id="UP000249056">
    <property type="component" value="Unassembled WGS sequence"/>
</dbReference>
<dbReference type="EMBL" id="QKRW01000003">
    <property type="protein sequence ID" value="RAL67689.1"/>
    <property type="molecule type" value="Genomic_DNA"/>
</dbReference>
<accession>A0A395JAG0</accession>
<feature type="region of interest" description="Disordered" evidence="1">
    <location>
        <begin position="78"/>
        <end position="122"/>
    </location>
</feature>
<dbReference type="OrthoDB" id="3759773at2759"/>
<evidence type="ECO:0000313" key="3">
    <source>
        <dbReference type="Proteomes" id="UP000249056"/>
    </source>
</evidence>
<comment type="caution">
    <text evidence="2">The sequence shown here is derived from an EMBL/GenBank/DDBJ whole genome shotgun (WGS) entry which is preliminary data.</text>
</comment>
<feature type="compositionally biased region" description="Acidic residues" evidence="1">
    <location>
        <begin position="90"/>
        <end position="114"/>
    </location>
</feature>
<reference evidence="2 3" key="1">
    <citation type="submission" date="2018-06" db="EMBL/GenBank/DDBJ databases">
        <title>Genome Sequence of the Brown Rot Fungal Pathogen Monilinia fructigena.</title>
        <authorList>
            <person name="Landi L."/>
            <person name="De Miccolis Angelini R.M."/>
            <person name="Pollastro S."/>
            <person name="Abate D."/>
            <person name="Faretra F."/>
            <person name="Romanazzi G."/>
        </authorList>
    </citation>
    <scope>NUCLEOTIDE SEQUENCE [LARGE SCALE GENOMIC DNA]</scope>
    <source>
        <strain evidence="2 3">Mfrg269</strain>
    </source>
</reference>
<gene>
    <name evidence="2" type="ORF">DID88_008430</name>
</gene>
<sequence length="325" mass="36676">MPSNKDISSLVNTSDQTFLPPETKNSDVEMGVQEEQEHQLILDYYKLKAKNNLLDELSSLLSMRKLNGDIAEDVAEDVAEDDLSDHSSDEDFTEDDSSDEDFTEGDSLDEDLAEGDSSGDQYVTQDVSSAWDVSTDENILRDAACKKRFISMIETVLLNLIAAKNASLYPKLHSLYDYARDDELFIEDLVKEEFGGEFVDLYFGEFPDWSSPYCQILFKLPIAIYKAGHLFDKISVEVTYPIDYNLKASPEEIKELSAASQNLKQFTFYCARRHYDGYNSQLPPQSLGGLIVYLSSVLNTDCLEKVDINLAYFNAHSIDIDEGTQ</sequence>
<proteinExistence type="predicted"/>
<dbReference type="AlphaFoldDB" id="A0A395JAG0"/>
<name>A0A395JAG0_9HELO</name>
<keyword evidence="3" id="KW-1185">Reference proteome</keyword>
<organism evidence="2 3">
    <name type="scientific">Monilinia fructigena</name>
    <dbReference type="NCBI Taxonomy" id="38457"/>
    <lineage>
        <taxon>Eukaryota</taxon>
        <taxon>Fungi</taxon>
        <taxon>Dikarya</taxon>
        <taxon>Ascomycota</taxon>
        <taxon>Pezizomycotina</taxon>
        <taxon>Leotiomycetes</taxon>
        <taxon>Helotiales</taxon>
        <taxon>Sclerotiniaceae</taxon>
        <taxon>Monilinia</taxon>
    </lineage>
</organism>
<protein>
    <submittedName>
        <fullName evidence="2">Uncharacterized protein</fullName>
    </submittedName>
</protein>